<feature type="region of interest" description="Disordered" evidence="10">
    <location>
        <begin position="1990"/>
        <end position="2012"/>
    </location>
</feature>
<dbReference type="InterPro" id="IPR018201">
    <property type="entry name" value="Ketoacyl_synth_AS"/>
</dbReference>
<dbReference type="SUPFAM" id="SSF53901">
    <property type="entry name" value="Thiolase-like"/>
    <property type="match status" value="3"/>
</dbReference>
<dbReference type="InterPro" id="IPR042099">
    <property type="entry name" value="ANL_N_sf"/>
</dbReference>
<dbReference type="InterPro" id="IPR020807">
    <property type="entry name" value="PKS_DH"/>
</dbReference>
<dbReference type="PROSITE" id="PS00012">
    <property type="entry name" value="PHOSPHOPANTETHEINE"/>
    <property type="match status" value="2"/>
</dbReference>
<feature type="active site" description="Proton donor; for dehydratase activity" evidence="9">
    <location>
        <position position="1362"/>
    </location>
</feature>
<dbReference type="InterPro" id="IPR006162">
    <property type="entry name" value="Ppantetheine_attach_site"/>
</dbReference>
<dbReference type="Pfam" id="PF21089">
    <property type="entry name" value="PKS_DH_N"/>
    <property type="match status" value="1"/>
</dbReference>
<comment type="pathway">
    <text evidence="3">Antibiotic biosynthesis; bacillaene biosynthesis.</text>
</comment>
<keyword evidence="7 14" id="KW-0808">Transferase</keyword>
<evidence type="ECO:0000313" key="15">
    <source>
        <dbReference type="Proteomes" id="UP001242811"/>
    </source>
</evidence>
<dbReference type="Pfam" id="PF00109">
    <property type="entry name" value="ketoacyl-synt"/>
    <property type="match status" value="3"/>
</dbReference>
<evidence type="ECO:0000256" key="5">
    <source>
        <dbReference type="ARBA" id="ARBA00022490"/>
    </source>
</evidence>
<dbReference type="Gene3D" id="3.10.129.110">
    <property type="entry name" value="Polyketide synthase dehydratase"/>
    <property type="match status" value="1"/>
</dbReference>
<dbReference type="SUPFAM" id="SSF56801">
    <property type="entry name" value="Acetyl-CoA synthetase-like"/>
    <property type="match status" value="1"/>
</dbReference>
<evidence type="ECO:0000259" key="11">
    <source>
        <dbReference type="PROSITE" id="PS50075"/>
    </source>
</evidence>
<dbReference type="PROSITE" id="PS52019">
    <property type="entry name" value="PKS_MFAS_DH"/>
    <property type="match status" value="1"/>
</dbReference>
<dbReference type="Pfam" id="PF02801">
    <property type="entry name" value="Ketoacyl-synt_C"/>
    <property type="match status" value="3"/>
</dbReference>
<feature type="domain" description="PKS/mFAS DH" evidence="13">
    <location>
        <begin position="1160"/>
        <end position="1447"/>
    </location>
</feature>
<evidence type="ECO:0000256" key="8">
    <source>
        <dbReference type="ARBA" id="ARBA00022737"/>
    </source>
</evidence>
<dbReference type="SMART" id="SM00822">
    <property type="entry name" value="PKS_KR"/>
    <property type="match status" value="2"/>
</dbReference>
<dbReference type="Pfam" id="PF00501">
    <property type="entry name" value="AMP-binding"/>
    <property type="match status" value="1"/>
</dbReference>
<evidence type="ECO:0000256" key="4">
    <source>
        <dbReference type="ARBA" id="ARBA00022450"/>
    </source>
</evidence>
<dbReference type="Pfam" id="PF22336">
    <property type="entry name" value="RhiE-like_linker"/>
    <property type="match status" value="2"/>
</dbReference>
<protein>
    <submittedName>
        <fullName evidence="14">Acyl transferase domain-containing protein/acyl-CoA synthetase (AMP-forming)/AMP-acid ligase II/acyl carrier protein</fullName>
    </submittedName>
</protein>
<dbReference type="GO" id="GO:0016874">
    <property type="term" value="F:ligase activity"/>
    <property type="evidence" value="ECO:0007669"/>
    <property type="project" value="UniProtKB-KW"/>
</dbReference>
<dbReference type="InterPro" id="IPR014030">
    <property type="entry name" value="Ketoacyl_synth_N"/>
</dbReference>
<dbReference type="InterPro" id="IPR042104">
    <property type="entry name" value="PKS_dehydratase_sf"/>
</dbReference>
<evidence type="ECO:0000256" key="10">
    <source>
        <dbReference type="SAM" id="MobiDB-lite"/>
    </source>
</evidence>
<feature type="domain" description="Carrier" evidence="11">
    <location>
        <begin position="1905"/>
        <end position="1978"/>
    </location>
</feature>
<dbReference type="SMART" id="SM00823">
    <property type="entry name" value="PKS_PP"/>
    <property type="match status" value="3"/>
</dbReference>
<dbReference type="Proteomes" id="UP001242811">
    <property type="component" value="Unassembled WGS sequence"/>
</dbReference>
<dbReference type="GO" id="GO:0016740">
    <property type="term" value="F:transferase activity"/>
    <property type="evidence" value="ECO:0007669"/>
    <property type="project" value="UniProtKB-KW"/>
</dbReference>
<dbReference type="Pfam" id="PF23024">
    <property type="entry name" value="AMP-dom_DIP2-like"/>
    <property type="match status" value="1"/>
</dbReference>
<accession>A0ABU0L3B8</accession>
<dbReference type="InterPro" id="IPR036291">
    <property type="entry name" value="NAD(P)-bd_dom_sf"/>
</dbReference>
<feature type="domain" description="Carrier" evidence="11">
    <location>
        <begin position="3191"/>
        <end position="3268"/>
    </location>
</feature>
<feature type="compositionally biased region" description="Basic and acidic residues" evidence="10">
    <location>
        <begin position="3165"/>
        <end position="3181"/>
    </location>
</feature>
<keyword evidence="5" id="KW-0963">Cytoplasm</keyword>
<dbReference type="Gene3D" id="3.40.50.720">
    <property type="entry name" value="NAD(P)-binding Rossmann-like Domain"/>
    <property type="match status" value="2"/>
</dbReference>
<dbReference type="SMART" id="SM01294">
    <property type="entry name" value="PKS_PP_betabranch"/>
    <property type="match status" value="1"/>
</dbReference>
<keyword evidence="14" id="KW-0436">Ligase</keyword>
<keyword evidence="4" id="KW-0596">Phosphopantetheine</keyword>
<dbReference type="InterPro" id="IPR020806">
    <property type="entry name" value="PKS_PP-bd"/>
</dbReference>
<comment type="caution">
    <text evidence="14">The sequence shown here is derived from an EMBL/GenBank/DDBJ whole genome shotgun (WGS) entry which is preliminary data.</text>
</comment>
<dbReference type="PROSITE" id="PS52004">
    <property type="entry name" value="KS3_2"/>
    <property type="match status" value="3"/>
</dbReference>
<dbReference type="InterPro" id="IPR016039">
    <property type="entry name" value="Thiolase-like"/>
</dbReference>
<dbReference type="Gene3D" id="3.30.300.30">
    <property type="match status" value="1"/>
</dbReference>
<evidence type="ECO:0000256" key="2">
    <source>
        <dbReference type="ARBA" id="ARBA00004496"/>
    </source>
</evidence>
<dbReference type="InterPro" id="IPR000873">
    <property type="entry name" value="AMP-dep_synth/lig_dom"/>
</dbReference>
<feature type="active site" description="Proton acceptor; for dehydratase activity" evidence="9">
    <location>
        <position position="1189"/>
    </location>
</feature>
<dbReference type="InterPro" id="IPR050091">
    <property type="entry name" value="PKS_NRPS_Biosynth_Enz"/>
</dbReference>
<dbReference type="Pfam" id="PF08659">
    <property type="entry name" value="KR"/>
    <property type="match status" value="2"/>
</dbReference>
<evidence type="ECO:0000259" key="12">
    <source>
        <dbReference type="PROSITE" id="PS52004"/>
    </source>
</evidence>
<feature type="domain" description="Ketosynthase family 3 (KS3)" evidence="12">
    <location>
        <begin position="3311"/>
        <end position="3722"/>
    </location>
</feature>
<dbReference type="CDD" id="cd08953">
    <property type="entry name" value="KR_2_SDR_x"/>
    <property type="match status" value="2"/>
</dbReference>
<dbReference type="InterPro" id="IPR013968">
    <property type="entry name" value="PKS_KR"/>
</dbReference>
<dbReference type="Pfam" id="PF00550">
    <property type="entry name" value="PP-binding"/>
    <property type="match status" value="3"/>
</dbReference>
<dbReference type="EMBL" id="JAUSWA010000023">
    <property type="protein sequence ID" value="MDQ0495549.1"/>
    <property type="molecule type" value="Genomic_DNA"/>
</dbReference>
<dbReference type="PROSITE" id="PS00606">
    <property type="entry name" value="KS3_1"/>
    <property type="match status" value="2"/>
</dbReference>
<name>A0ABU0L3B8_9BACL</name>
<dbReference type="InterPro" id="IPR049552">
    <property type="entry name" value="PKS_DH_N"/>
</dbReference>
<dbReference type="SMART" id="SM00826">
    <property type="entry name" value="PKS_DH"/>
    <property type="match status" value="1"/>
</dbReference>
<dbReference type="Gene3D" id="3.40.50.12780">
    <property type="entry name" value="N-terminal domain of ligase-like"/>
    <property type="match status" value="1"/>
</dbReference>
<keyword evidence="15" id="KW-1185">Reference proteome</keyword>
<dbReference type="PROSITE" id="PS50075">
    <property type="entry name" value="CARRIER"/>
    <property type="match status" value="3"/>
</dbReference>
<dbReference type="Gene3D" id="1.10.1200.10">
    <property type="entry name" value="ACP-like"/>
    <property type="match status" value="3"/>
</dbReference>
<evidence type="ECO:0000259" key="13">
    <source>
        <dbReference type="PROSITE" id="PS52019"/>
    </source>
</evidence>
<dbReference type="InterPro" id="IPR049551">
    <property type="entry name" value="PKS_DH_C"/>
</dbReference>
<dbReference type="InterPro" id="IPR054514">
    <property type="entry name" value="RhiE-like_linker"/>
</dbReference>
<dbReference type="InterPro" id="IPR025110">
    <property type="entry name" value="AMP-bd_C"/>
</dbReference>
<dbReference type="Gene3D" id="3.40.47.10">
    <property type="match status" value="3"/>
</dbReference>
<dbReference type="PROSITE" id="PS00455">
    <property type="entry name" value="AMP_BINDING"/>
    <property type="match status" value="1"/>
</dbReference>
<feature type="region of interest" description="Disordered" evidence="10">
    <location>
        <begin position="3165"/>
        <end position="3190"/>
    </location>
</feature>
<keyword evidence="8" id="KW-0677">Repeat</keyword>
<evidence type="ECO:0000313" key="14">
    <source>
        <dbReference type="EMBL" id="MDQ0495549.1"/>
    </source>
</evidence>
<keyword evidence="6" id="KW-0597">Phosphoprotein</keyword>
<dbReference type="InterPro" id="IPR009081">
    <property type="entry name" value="PP-bd_ACP"/>
</dbReference>
<dbReference type="CDD" id="cd00833">
    <property type="entry name" value="PKS"/>
    <property type="match status" value="3"/>
</dbReference>
<dbReference type="PANTHER" id="PTHR43775:SF37">
    <property type="entry name" value="SI:DKEY-61P9.11"/>
    <property type="match status" value="1"/>
</dbReference>
<feature type="domain" description="Ketosynthase family 3 (KS3)" evidence="12">
    <location>
        <begin position="2039"/>
        <end position="2474"/>
    </location>
</feature>
<feature type="domain" description="Carrier" evidence="11">
    <location>
        <begin position="448"/>
        <end position="522"/>
    </location>
</feature>
<dbReference type="Pfam" id="PF14765">
    <property type="entry name" value="PS-DH"/>
    <property type="match status" value="1"/>
</dbReference>
<feature type="region of interest" description="N-terminal hotdog fold" evidence="9">
    <location>
        <begin position="1160"/>
        <end position="1286"/>
    </location>
</feature>
<dbReference type="PANTHER" id="PTHR43775">
    <property type="entry name" value="FATTY ACID SYNTHASE"/>
    <property type="match status" value="1"/>
</dbReference>
<dbReference type="SMART" id="SM00825">
    <property type="entry name" value="PKS_KS"/>
    <property type="match status" value="3"/>
</dbReference>
<dbReference type="Gene3D" id="1.10.1240.100">
    <property type="match status" value="2"/>
</dbReference>
<comment type="function">
    <text evidence="1">Involved in some intermediate steps for the synthesis of the antibiotic polyketide bacillaene which is involved in secondary metabolism.</text>
</comment>
<organism evidence="14 15">
    <name type="scientific">Paenibacillus brasilensis</name>
    <dbReference type="NCBI Taxonomy" id="128574"/>
    <lineage>
        <taxon>Bacteria</taxon>
        <taxon>Bacillati</taxon>
        <taxon>Bacillota</taxon>
        <taxon>Bacilli</taxon>
        <taxon>Bacillales</taxon>
        <taxon>Paenibacillaceae</taxon>
        <taxon>Paenibacillus</taxon>
    </lineage>
</organism>
<dbReference type="SUPFAM" id="SSF51735">
    <property type="entry name" value="NAD(P)-binding Rossmann-fold domains"/>
    <property type="match status" value="2"/>
</dbReference>
<dbReference type="InterPro" id="IPR014031">
    <property type="entry name" value="Ketoacyl_synth_C"/>
</dbReference>
<dbReference type="InterPro" id="IPR020845">
    <property type="entry name" value="AMP-binding_CS"/>
</dbReference>
<evidence type="ECO:0000256" key="6">
    <source>
        <dbReference type="ARBA" id="ARBA00022553"/>
    </source>
</evidence>
<dbReference type="InterPro" id="IPR045851">
    <property type="entry name" value="AMP-bd_C_sf"/>
</dbReference>
<evidence type="ECO:0000256" key="9">
    <source>
        <dbReference type="PROSITE-ProRule" id="PRU01363"/>
    </source>
</evidence>
<sequence length="3784" mass="418845">MLNVDDTAWDGFTITEEKSHNPGDLALLIYTSGSTSQPKGVMISHKNLMFQAGADQWRIDQDTRMVSWLPQFHAFGLHNNILVPLLHGASSVILSPSRFIKNPEAWLEAIDRYQATHTAVPNFAFEYCCSSIDLDSVKNLSLASIKAIICAGEPIREEAYQSFNMKFKSIGLRENVFCPLLGLSEVCPVVSIKPGEPVRYLNLDVDCLDQGKVKYSDNPGKSRSVSSCGEIEKPTKIVIANPETRVSCSPGEIGEVWIKSDGVGLGYFNREQETEQSFSAILDDTKEDGFFRTGDIGFIEDNHLYIIGREKEVMVIRGKKHHPIDLEWTVKKNLPELAASIAIFSCEIGQEERVVVVQELEAPVSESECKKIVKDIIRVVTETHGVEIYEIDLVQSGSIPKSGSGKVQKKACRNLYLNHELIVIHKYVRGIHTAPIKVQEVSAVKTDEMIEALKKKVFLPILDLDPAALEETTVLFELGMNSVQYVQISRKIEEIFNIQFETVRLFEHVDFEDLAKYILTQIDGLPVRETSEAQAIAQVRASSDSPVAVSENTNQGDIAIIGVCCDFPGGSVDLEHFWDNIIGNSDCITPIEQSRPGILKDFEAYYGDLEDSFPQWGGFIKDVEMFDAPFFHISPLEAESMDPQQRKCLEFTWTVIEDGGYNPARLAGQDVGVFIGVHYNDYAELVLRQPELMETYGAYLDSGLHMSMIANRVSRWFNFHGPSEVVNTACSSSLVAVHHAAEAIHKGECSLAVAGGINLILTSRVYRACHKGRMLAKDGRCKTFDEQADGFVRAEGYGAVLLKAYDQAVEDKDTIYGIIKRTVINHDGHSGSLRAPNLNAQKELIKAAYKDSDVPPETVSYIETHGTGTSLGDPIEVQAIQEAFKEVNPHIPNSYCGVGSVKTNIGHLESASGIAGLIKVLLSMNKGMLPGIVHFNKLNPYIPLSMSPLYIVDRVKEWKRLTNSDGQEIARRAGISSFGFGGANAHVVVEEYIPHHKVEGAAAGLTQGKAAIIPLSARNKQQLNAYALRLLKFLMKFNTEIHLEDLAYTFQVGREAMEERVSFVADNIQGLIEQLKDFTEGKDQIQNCYGVAPDEDSQEKEFAELWAKGLSMDWNQLYGEIKPRRMNVPTYPFAKERYWIPEAEVKRGSQITPVPGAFIHPLLHQNTSDLSEQRFSSAFTGEEFFLSDHIINGQKILPGVAYIEMVREAARQATGASEESHNRIRIKNMVWAQPVVAVSSPVKVDISLFPEENGEIGYEIYSNISNDDPGYSVNSQGSIVLSPAVHPQMLDIGALKAMCSENRFSAGQCYEAYRELGIDYGLGHQGIEALYVGEGKVLAKLSLPACVMDTKDQFVIHPSVMDSALQASIGLTLLSGDRKAVLPFALDEVEVFERCRPNMWGYIRHIGSKTPEKKVQKLDIDLLDEDGKVCVRIKGLSLRVLEDQAYGEAPAETHMLELYWKEQPIEPEGLKIKYAQHVVVLCEPEEAILHTVQAGMDQAQLIVLHSEDQAIDQRFEAYTVRLFEEIQRILKAKHTSRVLIQVVISFNNEQMLLSGLSGLLKTAQLENPKISCKLIEIEAWDKPEELVKQMTENSRGSFDNPIRYLNGKRWAVDLKELDTVNDEVHIPWKDNGTYLITGGAGGIGLIFAEEIAQRVQGANLILTGRSPLRADKAAQLAKLRESGAFIEYRQADITQKDAVAGLIRSIQDKFGNINGIIHSAGVIRDNFIIKKTKEELKEVLAPKVTGLFNIDQASKDIDMDFLILFSSVADLMGNLGQADYAAANAFMDAYAKYRNQLVAAEQRSGQTLSILWPLWKDGGMKVDQESEKIMLERMGLAPMHTAAGIRMLYQGLASGRDQLVVMHGDLNRLRAALRGNNIRAGASEASNAGEQQIENRGNLGSVAKEKAVNYFKTVLSSVLRLPASRIEADAKMEKYGIDSIMIMQLTNELEKTFGSLSKTLFFEYQSIQELTDYFLESYADKMAELLEINGNTENSGSKPSETTRLETVTKTSETTLRSRRHQRFANIHTESPQATTTDALDIAIIGVSGRYPGARTVQEFWEVLRDGKDCITEIPKDRWDHRLFFDEDKNKPGKTYSKWGGFIEDVDKFDPLFFNISPRDAEMMDPQERLFLECVYESLEDAGYTREALHAAADSGLKGNVGVYVGAMYEEYQLYGVQETLQGRPIALSGNISSIANRISYFFNFQGPSMAVDTMCSSSLTAIHLACQSLQTGGCELAIAGGVNVSIHPNKYLALAQGKFASSKGRCESFGQGGDGYVPGEGVGAVILRPLSKAIEAGDHIYGVIKGTAINHGGKTNGYTVPNPNAQAAVVNQAYKKAGIDPSTISYIEAHGTGTSLGDPIEISGLSKAFREYTDNTQFCAIGSLKSNIGHCESAAGIAGITKVLLQLKFQKLAPSLHSKTLNPNIDFIHTPFVVQQELADWEHPVINGKEIPRRAGISSFGAGGANAHIIVEEYIEQNRQETLITQPVIIVLSAKNEEQLTKRVQQLLAVIGEQQFTNDDLTSIAYTLQVGREAMEERMAVIAGSVHELQSKLRAFIENQNEVEAVYKGQIKRNKAALSIFAADEELQEAMDKWVQRKKYERIAELWVNGVDFDWNKLYAAVRPKRISLPTYPFARERYWMPTVKPVPGGIQDPVASEAAPSAYTENMVLVKDWSPQSAEPHRDASEGIIIVAGTSATEELAFTLFKDHRDIRIVQVIHGGNPYLRGITTDFYSGSAGERLYQQVKEAIPDQRILGVIDISALDSEYERSLDVELGKIKFLQQIIENHRNDHCKFLQITYNLNDLDTKITTMNGSRLAGFYRMLSAEYSQIQSMTMDTDCSIQENHRLALQIQMEFLNKNTENVTECCYRNDKRYMPVLKSHPVEDAAWERVNATAKVEDQHVVVVTGGSRGIGAAVARHIASQGVKNLVIMGREELPEPSRWKAVLESQEKSELKEKLKAMQYLMDQGIKVLYDHTSLTNLEGLRLLLRKVHRDLGPVTGVFHCAGLASNNPAFYKKELSDIAAVCEPKIKGLVTLHQAVENEPLKFFVLFSSISGVVPALAAGQSDYAAANAYMDYYVLNQHGEGKAYFQSIQWPAWSETGMASGVMRTPAYTRTGISALGTADGIRFLDYLQSSPYPVSIPCKADSSTFASGLMLKAEIKSAKEEDRLPQHDRKGKSESPPTGGIGGLRAPVVKWLRSVLASELKLKEDQLNEDKPFSDYGVESITLAQLTQAMQQKVDKPITPSLLLEHSTIAALADYFVSNHSEALQNSLGETRITPNIAYSQTETSEADTGIKSPFVTDQANTTEDIAVIGISCRFPDSPTKEDYWNLLAQGKCAIRPLTDRRWQSEDSPVYYGGWIQDAERFDPKFFNINEHDAAIMDVQARIILEESLKAVYDAGYDHKQLSGHKTGVYIGGRSQPVADLETVLEAPNPILGIGQNYIAANISKFFNFKGPSMIVDTACSSGISGLILAADALRAKRMDMALVGAVSVQTDSLAHDMLAARNILSKNGEFHIFDKQSEGEVLGEGAGVVLLKRLDDAIRDGNHVYGVIKAISVNNDGKTLGPGSPNILTQKQVMQDALELSGVQAGDIGYIEVNGGGSPVVDSIEIKAVSEVYSLNRRDLPLCCIGSVKPNIGHLLLASGLAGFIRCVLSVHHKKIPPFLSALTPFDYYDFSASRICFNRETIDWRADAGKKRIAALNSFPDGGTNCHVIIEEFVPHADYRQYLFPKTAPTMDKKYFPISNGRTSLKELVIAGKPQDASQRKERNITNVWGDYYE</sequence>
<dbReference type="InterPro" id="IPR057326">
    <property type="entry name" value="KR_dom"/>
</dbReference>
<reference evidence="14 15" key="1">
    <citation type="submission" date="2023-07" db="EMBL/GenBank/DDBJ databases">
        <title>Genomic Encyclopedia of Type Strains, Phase IV (KMG-IV): sequencing the most valuable type-strain genomes for metagenomic binning, comparative biology and taxonomic classification.</title>
        <authorList>
            <person name="Goeker M."/>
        </authorList>
    </citation>
    <scope>NUCLEOTIDE SEQUENCE [LARGE SCALE GENOMIC DNA]</scope>
    <source>
        <strain evidence="14 15">DSM 14914</strain>
    </source>
</reference>
<evidence type="ECO:0000256" key="3">
    <source>
        <dbReference type="ARBA" id="ARBA00004789"/>
    </source>
</evidence>
<dbReference type="SUPFAM" id="SSF47336">
    <property type="entry name" value="ACP-like"/>
    <property type="match status" value="3"/>
</dbReference>
<feature type="domain" description="Ketosynthase family 3 (KS3)" evidence="12">
    <location>
        <begin position="555"/>
        <end position="991"/>
    </location>
</feature>
<dbReference type="InterPro" id="IPR036736">
    <property type="entry name" value="ACP-like_sf"/>
</dbReference>
<dbReference type="InterPro" id="IPR049900">
    <property type="entry name" value="PKS_mFAS_DH"/>
</dbReference>
<proteinExistence type="predicted"/>
<dbReference type="InterPro" id="IPR020841">
    <property type="entry name" value="PKS_Beta-ketoAc_synthase_dom"/>
</dbReference>
<comment type="subcellular location">
    <subcellularLocation>
        <location evidence="2">Cytoplasm</location>
    </subcellularLocation>
</comment>
<feature type="region of interest" description="C-terminal hotdog fold" evidence="9">
    <location>
        <begin position="1300"/>
        <end position="1447"/>
    </location>
</feature>
<gene>
    <name evidence="14" type="ORF">QOZ95_003729</name>
</gene>
<evidence type="ECO:0000256" key="7">
    <source>
        <dbReference type="ARBA" id="ARBA00022679"/>
    </source>
</evidence>
<evidence type="ECO:0000256" key="1">
    <source>
        <dbReference type="ARBA" id="ARBA00003299"/>
    </source>
</evidence>